<organism evidence="2 3">
    <name type="scientific">Rhodoferax koreensis</name>
    <dbReference type="NCBI Taxonomy" id="1842727"/>
    <lineage>
        <taxon>Bacteria</taxon>
        <taxon>Pseudomonadati</taxon>
        <taxon>Pseudomonadota</taxon>
        <taxon>Betaproteobacteria</taxon>
        <taxon>Burkholderiales</taxon>
        <taxon>Comamonadaceae</taxon>
        <taxon>Rhodoferax</taxon>
    </lineage>
</organism>
<dbReference type="SUPFAM" id="SSF55729">
    <property type="entry name" value="Acyl-CoA N-acyltransferases (Nat)"/>
    <property type="match status" value="1"/>
</dbReference>
<accession>A0A1P8K4Q8</accession>
<dbReference type="Pfam" id="PF13673">
    <property type="entry name" value="Acetyltransf_10"/>
    <property type="match status" value="1"/>
</dbReference>
<dbReference type="Gene3D" id="3.40.630.30">
    <property type="match status" value="1"/>
</dbReference>
<dbReference type="CDD" id="cd04301">
    <property type="entry name" value="NAT_SF"/>
    <property type="match status" value="1"/>
</dbReference>
<dbReference type="AlphaFoldDB" id="A0A1P8K4Q8"/>
<evidence type="ECO:0000313" key="2">
    <source>
        <dbReference type="EMBL" id="APW40976.1"/>
    </source>
</evidence>
<dbReference type="GO" id="GO:0016747">
    <property type="term" value="F:acyltransferase activity, transferring groups other than amino-acyl groups"/>
    <property type="evidence" value="ECO:0007669"/>
    <property type="project" value="InterPro"/>
</dbReference>
<protein>
    <submittedName>
        <fullName evidence="2">GNAT family N-acetyltransferase</fullName>
    </submittedName>
</protein>
<reference evidence="2 3" key="1">
    <citation type="submission" date="2017-01" db="EMBL/GenBank/DDBJ databases">
        <authorList>
            <person name="Mah S.A."/>
            <person name="Swanson W.J."/>
            <person name="Moy G.W."/>
            <person name="Vacquier V.D."/>
        </authorList>
    </citation>
    <scope>NUCLEOTIDE SEQUENCE [LARGE SCALE GENOMIC DNA]</scope>
    <source>
        <strain evidence="2 3">DCY110</strain>
    </source>
</reference>
<name>A0A1P8K4Q8_9BURK</name>
<dbReference type="OrthoDB" id="5355033at2"/>
<dbReference type="Proteomes" id="UP000186609">
    <property type="component" value="Chromosome"/>
</dbReference>
<dbReference type="KEGG" id="rhy:RD110_25980"/>
<dbReference type="InterPro" id="IPR052564">
    <property type="entry name" value="N-acetyltrans/Recomb-assoc"/>
</dbReference>
<dbReference type="InterPro" id="IPR016181">
    <property type="entry name" value="Acyl_CoA_acyltransferase"/>
</dbReference>
<dbReference type="InterPro" id="IPR000182">
    <property type="entry name" value="GNAT_dom"/>
</dbReference>
<dbReference type="PANTHER" id="PTHR43451:SF1">
    <property type="entry name" value="ACETYLTRANSFERASE"/>
    <property type="match status" value="1"/>
</dbReference>
<proteinExistence type="predicted"/>
<evidence type="ECO:0000313" key="3">
    <source>
        <dbReference type="Proteomes" id="UP000186609"/>
    </source>
</evidence>
<dbReference type="PANTHER" id="PTHR43451">
    <property type="entry name" value="ACETYLTRANSFERASE (GNAT) FAMILY PROTEIN"/>
    <property type="match status" value="1"/>
</dbReference>
<evidence type="ECO:0000259" key="1">
    <source>
        <dbReference type="PROSITE" id="PS51186"/>
    </source>
</evidence>
<dbReference type="STRING" id="1842727.RD110_25980"/>
<dbReference type="PROSITE" id="PS51186">
    <property type="entry name" value="GNAT"/>
    <property type="match status" value="1"/>
</dbReference>
<sequence>MSIRDFRPGDEAALRDVFFTAVHGLASRHYNPAQVTAWAPVHYDALAWAARLQANRPFVAEIDGQAAGFADLQDSGYIDQFFVAAAFAGRGVGQALMAHILASAGQRRIGVVWANVSLRAEAFFAHHGFAVERRQVVQRRGVRLRNARMTLRIDP</sequence>
<dbReference type="EMBL" id="CP019236">
    <property type="protein sequence ID" value="APW40976.1"/>
    <property type="molecule type" value="Genomic_DNA"/>
</dbReference>
<feature type="domain" description="N-acetyltransferase" evidence="1">
    <location>
        <begin position="1"/>
        <end position="154"/>
    </location>
</feature>
<gene>
    <name evidence="2" type="ORF">RD110_25980</name>
</gene>
<keyword evidence="2" id="KW-0808">Transferase</keyword>
<keyword evidence="3" id="KW-1185">Reference proteome</keyword>